<protein>
    <submittedName>
        <fullName evidence="1">Uncharacterized protein</fullName>
    </submittedName>
</protein>
<name>A0A699HUV2_TANCI</name>
<dbReference type="EMBL" id="BKCJ010195166">
    <property type="protein sequence ID" value="GEY63065.1"/>
    <property type="molecule type" value="Genomic_DNA"/>
</dbReference>
<gene>
    <name evidence="1" type="ORF">Tci_435039</name>
</gene>
<evidence type="ECO:0000313" key="1">
    <source>
        <dbReference type="EMBL" id="GEY63065.1"/>
    </source>
</evidence>
<accession>A0A699HUV2</accession>
<comment type="caution">
    <text evidence="1">The sequence shown here is derived from an EMBL/GenBank/DDBJ whole genome shotgun (WGS) entry which is preliminary data.</text>
</comment>
<proteinExistence type="predicted"/>
<sequence length="101" mass="11711">MVVVEMDMDHYPLDFEGVAGQKGKEKREKRIFARGKEYNGQWKFLCLTFKFKSKEAEESEVNSGYVVENVLMGCGGAYIRNEGNKKYNKYKEGEEVRKLKA</sequence>
<dbReference type="AlphaFoldDB" id="A0A699HUV2"/>
<organism evidence="1">
    <name type="scientific">Tanacetum cinerariifolium</name>
    <name type="common">Dalmatian daisy</name>
    <name type="synonym">Chrysanthemum cinerariifolium</name>
    <dbReference type="NCBI Taxonomy" id="118510"/>
    <lineage>
        <taxon>Eukaryota</taxon>
        <taxon>Viridiplantae</taxon>
        <taxon>Streptophyta</taxon>
        <taxon>Embryophyta</taxon>
        <taxon>Tracheophyta</taxon>
        <taxon>Spermatophyta</taxon>
        <taxon>Magnoliopsida</taxon>
        <taxon>eudicotyledons</taxon>
        <taxon>Gunneridae</taxon>
        <taxon>Pentapetalae</taxon>
        <taxon>asterids</taxon>
        <taxon>campanulids</taxon>
        <taxon>Asterales</taxon>
        <taxon>Asteraceae</taxon>
        <taxon>Asteroideae</taxon>
        <taxon>Anthemideae</taxon>
        <taxon>Anthemidinae</taxon>
        <taxon>Tanacetum</taxon>
    </lineage>
</organism>
<reference evidence="1" key="1">
    <citation type="journal article" date="2019" name="Sci. Rep.">
        <title>Draft genome of Tanacetum cinerariifolium, the natural source of mosquito coil.</title>
        <authorList>
            <person name="Yamashiro T."/>
            <person name="Shiraishi A."/>
            <person name="Satake H."/>
            <person name="Nakayama K."/>
        </authorList>
    </citation>
    <scope>NUCLEOTIDE SEQUENCE</scope>
</reference>